<protein>
    <submittedName>
        <fullName evidence="1">Uncharacterized protein</fullName>
    </submittedName>
</protein>
<dbReference type="Proteomes" id="UP001301442">
    <property type="component" value="Chromosome"/>
</dbReference>
<dbReference type="EMBL" id="CP136600">
    <property type="protein sequence ID" value="WOH38227.1"/>
    <property type="molecule type" value="Genomic_DNA"/>
</dbReference>
<accession>A0ABZ0GS19</accession>
<organism evidence="1 2">
    <name type="scientific">Thalassotalea fonticola</name>
    <dbReference type="NCBI Taxonomy" id="3065649"/>
    <lineage>
        <taxon>Bacteria</taxon>
        <taxon>Pseudomonadati</taxon>
        <taxon>Pseudomonadota</taxon>
        <taxon>Gammaproteobacteria</taxon>
        <taxon>Alteromonadales</taxon>
        <taxon>Colwelliaceae</taxon>
        <taxon>Thalassotalea</taxon>
    </lineage>
</organism>
<dbReference type="RefSeq" id="WP_348397000.1">
    <property type="nucleotide sequence ID" value="NZ_CP136600.1"/>
</dbReference>
<gene>
    <name evidence="1" type="ORF">RI844_03035</name>
</gene>
<reference evidence="1 2" key="1">
    <citation type="submission" date="2023-09" db="EMBL/GenBank/DDBJ databases">
        <authorList>
            <person name="Qi X."/>
        </authorList>
    </citation>
    <scope>NUCLEOTIDE SEQUENCE [LARGE SCALE GENOMIC DNA]</scope>
    <source>
        <strain evidence="1 2">S1-1</strain>
    </source>
</reference>
<evidence type="ECO:0000313" key="1">
    <source>
        <dbReference type="EMBL" id="WOH38227.1"/>
    </source>
</evidence>
<evidence type="ECO:0000313" key="2">
    <source>
        <dbReference type="Proteomes" id="UP001301442"/>
    </source>
</evidence>
<sequence length="112" mass="12465">MKSNKLKISQCHAPCTRCKVRNDFLMFESGAGGNFETFVGDKTGNVYRVDMNKMHYLGMELGELLKPAIVIEDGVANIRNIPNEVKCKVCDSIAKMDTITCEGYVEVEAVEL</sequence>
<proteinExistence type="predicted"/>
<name>A0ABZ0GS19_9GAMM</name>
<keyword evidence="2" id="KW-1185">Reference proteome</keyword>